<protein>
    <submittedName>
        <fullName evidence="3">Uncharacterized protein</fullName>
    </submittedName>
</protein>
<evidence type="ECO:0000313" key="3">
    <source>
        <dbReference type="EMBL" id="CAH1170456.1"/>
    </source>
</evidence>
<evidence type="ECO:0000313" key="4">
    <source>
        <dbReference type="Proteomes" id="UP001153737"/>
    </source>
</evidence>
<dbReference type="AlphaFoldDB" id="A0A9P0DNA2"/>
<organism evidence="3 4">
    <name type="scientific">Phaedon cochleariae</name>
    <name type="common">Mustard beetle</name>
    <dbReference type="NCBI Taxonomy" id="80249"/>
    <lineage>
        <taxon>Eukaryota</taxon>
        <taxon>Metazoa</taxon>
        <taxon>Ecdysozoa</taxon>
        <taxon>Arthropoda</taxon>
        <taxon>Hexapoda</taxon>
        <taxon>Insecta</taxon>
        <taxon>Pterygota</taxon>
        <taxon>Neoptera</taxon>
        <taxon>Endopterygota</taxon>
        <taxon>Coleoptera</taxon>
        <taxon>Polyphaga</taxon>
        <taxon>Cucujiformia</taxon>
        <taxon>Chrysomeloidea</taxon>
        <taxon>Chrysomelidae</taxon>
        <taxon>Chrysomelinae</taxon>
        <taxon>Chrysomelini</taxon>
        <taxon>Phaedon</taxon>
    </lineage>
</organism>
<proteinExistence type="predicted"/>
<dbReference type="EMBL" id="OU896711">
    <property type="protein sequence ID" value="CAH1170456.1"/>
    <property type="molecule type" value="Genomic_DNA"/>
</dbReference>
<dbReference type="Proteomes" id="UP001153737">
    <property type="component" value="Chromosome 5"/>
</dbReference>
<gene>
    <name evidence="3" type="ORF">PHAECO_LOCUS9142</name>
</gene>
<accession>A0A9P0DNA2</accession>
<reference evidence="3" key="1">
    <citation type="submission" date="2022-01" db="EMBL/GenBank/DDBJ databases">
        <authorList>
            <person name="King R."/>
        </authorList>
    </citation>
    <scope>NUCLEOTIDE SEQUENCE</scope>
</reference>
<feature type="coiled-coil region" evidence="1">
    <location>
        <begin position="38"/>
        <end position="89"/>
    </location>
</feature>
<evidence type="ECO:0000256" key="1">
    <source>
        <dbReference type="SAM" id="Coils"/>
    </source>
</evidence>
<sequence length="440" mass="50796">MKKALKNKLSGTKKLVRSVLSKPSAPSPSHDSISHNIEGDMAEETDLLKNELEALKDQIMNLKAAIQTLQNETEQKEVYIANLAREKETLGLDLLKTRRSNVSLTQQLEEERKYYFKEKEIYCKEMNECKKLKKILSNSVTSCEERSVEWYRNEISKLKQTLNETLEANYNLSIKFLRMKNTKTCLKTELQTTKLEHEKLQNDYKTKIENLTTELNDLVNEKMSTTQCSPSSKKYLQLVKQNSCLVYENLCLQLEVDNLNLKFEKLKLEKTRSETNDNLKYIHHGNSHGSRSVRIQNETPEKLEKVVNKPCCSKSQIKEDEKIVKIFERKEAPGIPNIKIINEKKQKEKKPRKKKISGHGNDHHNQPTIAKTENLLQTDISYNYKEKINKNSAKLDLFQVSNMHSVVSSEFVSAASTSSGLKKSLSTPDILQHFEFKENP</sequence>
<keyword evidence="4" id="KW-1185">Reference proteome</keyword>
<feature type="coiled-coil region" evidence="1">
    <location>
        <begin position="249"/>
        <end position="276"/>
    </location>
</feature>
<feature type="compositionally biased region" description="Basic residues" evidence="2">
    <location>
        <begin position="347"/>
        <end position="357"/>
    </location>
</feature>
<evidence type="ECO:0000256" key="2">
    <source>
        <dbReference type="SAM" id="MobiDB-lite"/>
    </source>
</evidence>
<name>A0A9P0DNA2_PHACE</name>
<dbReference type="OrthoDB" id="7600531at2759"/>
<keyword evidence="1" id="KW-0175">Coiled coil</keyword>
<feature type="coiled-coil region" evidence="1">
    <location>
        <begin position="148"/>
        <end position="221"/>
    </location>
</feature>
<feature type="region of interest" description="Disordered" evidence="2">
    <location>
        <begin position="342"/>
        <end position="372"/>
    </location>
</feature>
<reference evidence="3" key="2">
    <citation type="submission" date="2022-10" db="EMBL/GenBank/DDBJ databases">
        <authorList>
            <consortium name="ENA_rothamsted_submissions"/>
            <consortium name="culmorum"/>
            <person name="King R."/>
        </authorList>
    </citation>
    <scope>NUCLEOTIDE SEQUENCE</scope>
</reference>